<dbReference type="GO" id="GO:0016020">
    <property type="term" value="C:membrane"/>
    <property type="evidence" value="ECO:0007669"/>
    <property type="project" value="UniProtKB-SubCell"/>
</dbReference>
<organism evidence="12">
    <name type="scientific">Photinus pyralis</name>
    <name type="common">Common eastern firefly</name>
    <name type="synonym">Lampyris pyralis</name>
    <dbReference type="NCBI Taxonomy" id="7054"/>
    <lineage>
        <taxon>Eukaryota</taxon>
        <taxon>Metazoa</taxon>
        <taxon>Ecdysozoa</taxon>
        <taxon>Arthropoda</taxon>
        <taxon>Hexapoda</taxon>
        <taxon>Insecta</taxon>
        <taxon>Pterygota</taxon>
        <taxon>Neoptera</taxon>
        <taxon>Endopterygota</taxon>
        <taxon>Coleoptera</taxon>
        <taxon>Polyphaga</taxon>
        <taxon>Elateriformia</taxon>
        <taxon>Elateroidea</taxon>
        <taxon>Lampyridae</taxon>
        <taxon>Lampyrinae</taxon>
        <taxon>Photinus</taxon>
    </lineage>
</organism>
<dbReference type="GO" id="GO:0005524">
    <property type="term" value="F:ATP binding"/>
    <property type="evidence" value="ECO:0007669"/>
    <property type="project" value="UniProtKB-KW"/>
</dbReference>
<keyword evidence="6" id="KW-0067">ATP-binding</keyword>
<feature type="transmembrane region" description="Helical" evidence="9">
    <location>
        <begin position="696"/>
        <end position="714"/>
    </location>
</feature>
<accession>A0A1Y1N3D2</accession>
<feature type="transmembrane region" description="Helical" evidence="9">
    <location>
        <begin position="129"/>
        <end position="151"/>
    </location>
</feature>
<feature type="domain" description="ABC transmembrane type-1" evidence="11">
    <location>
        <begin position="89"/>
        <end position="348"/>
    </location>
</feature>
<dbReference type="Gene3D" id="3.40.50.300">
    <property type="entry name" value="P-loop containing nucleotide triphosphate hydrolases"/>
    <property type="match status" value="2"/>
</dbReference>
<evidence type="ECO:0000313" key="14">
    <source>
        <dbReference type="Proteomes" id="UP000327044"/>
    </source>
</evidence>
<dbReference type="InterPro" id="IPR003593">
    <property type="entry name" value="AAA+_ATPase"/>
</dbReference>
<reference evidence="12" key="1">
    <citation type="journal article" date="2016" name="Sci. Rep.">
        <title>Molecular characterization of firefly nuptial gifts: a multi-omics approach sheds light on postcopulatory sexual selection.</title>
        <authorList>
            <person name="Al-Wathiqui N."/>
            <person name="Fallon T.R."/>
            <person name="South A."/>
            <person name="Weng J.K."/>
            <person name="Lewis S.M."/>
        </authorList>
    </citation>
    <scope>NUCLEOTIDE SEQUENCE</scope>
</reference>
<keyword evidence="7 9" id="KW-1133">Transmembrane helix</keyword>
<feature type="transmembrane region" description="Helical" evidence="9">
    <location>
        <begin position="208"/>
        <end position="226"/>
    </location>
</feature>
<feature type="transmembrane region" description="Helical" evidence="9">
    <location>
        <begin position="232"/>
        <end position="249"/>
    </location>
</feature>
<evidence type="ECO:0000256" key="6">
    <source>
        <dbReference type="ARBA" id="ARBA00022840"/>
    </source>
</evidence>
<dbReference type="EMBL" id="GEZM01013698">
    <property type="protein sequence ID" value="JAV92362.1"/>
    <property type="molecule type" value="Transcribed_RNA"/>
</dbReference>
<dbReference type="FunFam" id="3.40.50.300:FF:000163">
    <property type="entry name" value="Multidrug resistance-associated protein member 4"/>
    <property type="match status" value="1"/>
</dbReference>
<feature type="domain" description="ABC transporter" evidence="10">
    <location>
        <begin position="1024"/>
        <end position="1257"/>
    </location>
</feature>
<keyword evidence="2" id="KW-0813">Transport</keyword>
<dbReference type="SUPFAM" id="SSF52540">
    <property type="entry name" value="P-loop containing nucleoside triphosphate hydrolases"/>
    <property type="match status" value="2"/>
</dbReference>
<evidence type="ECO:0000259" key="11">
    <source>
        <dbReference type="PROSITE" id="PS50929"/>
    </source>
</evidence>
<evidence type="ECO:0000313" key="12">
    <source>
        <dbReference type="EMBL" id="JAV92362.1"/>
    </source>
</evidence>
<dbReference type="Pfam" id="PF00005">
    <property type="entry name" value="ABC_tran"/>
    <property type="match status" value="2"/>
</dbReference>
<evidence type="ECO:0000313" key="13">
    <source>
        <dbReference type="EMBL" id="KAB0797442.1"/>
    </source>
</evidence>
<feature type="transmembrane region" description="Helical" evidence="9">
    <location>
        <begin position="327"/>
        <end position="352"/>
    </location>
</feature>
<keyword evidence="14" id="KW-1185">Reference proteome</keyword>
<feature type="domain" description="ABC transporter" evidence="10">
    <location>
        <begin position="424"/>
        <end position="647"/>
    </location>
</feature>
<dbReference type="SMART" id="SM00382">
    <property type="entry name" value="AAA"/>
    <property type="match status" value="2"/>
</dbReference>
<proteinExistence type="predicted"/>
<dbReference type="CDD" id="cd03244">
    <property type="entry name" value="ABCC_MRP_domain2"/>
    <property type="match status" value="1"/>
</dbReference>
<feature type="transmembrane region" description="Helical" evidence="9">
    <location>
        <begin position="303"/>
        <end position="321"/>
    </location>
</feature>
<evidence type="ECO:0000256" key="1">
    <source>
        <dbReference type="ARBA" id="ARBA00004141"/>
    </source>
</evidence>
<dbReference type="Pfam" id="PF00664">
    <property type="entry name" value="ABC_membrane"/>
    <property type="match status" value="2"/>
</dbReference>
<dbReference type="FunFam" id="1.20.1560.10:FF:000014">
    <property type="entry name" value="Multidrug resistance-associated protein member 4"/>
    <property type="match status" value="1"/>
</dbReference>
<dbReference type="PANTHER" id="PTHR24223:SF448">
    <property type="entry name" value="FI20146P1-RELATED"/>
    <property type="match status" value="1"/>
</dbReference>
<evidence type="ECO:0000256" key="4">
    <source>
        <dbReference type="ARBA" id="ARBA00022737"/>
    </source>
</evidence>
<dbReference type="InParanoid" id="A0A1Y1N3D2"/>
<sequence>MKSKVSFKNNNPRKNANILSVITFAYTLPTFIKGCKKDFSEEDITDHLEEHSSSMLANRLEKAWKIELSKPKPSLSKAIFKTFGIELLVLGLIYAFNQLFVRLAQPLALSQLMKYYSADKQRVSRNEALMYSGIIVGSNFINILLAHNYLLSLQHLGMKLRVACCSLIYRKSLRLNLNVLDGTMIGRTLNLLSNDVNRCDRSALHFHTLWVCPVQAVMIILTLYYILGLTSAIGVFVMIMFVPCQMYLAKKTADLRFKTAITTDKRIRGMNEIICGIQVIKFYTWEKPFKAIIERIRRLEIRYIRATTFIKGIMISIQLFITKFSLFLTILVYVLTGNVLNAEYVFVATAFYDILKQIMTKNFSSGITEIAEAKVSINRIQEFLLYDEAEDSSEVANFNGKSSKEDLTNTIHARNGDPKNGFAIHLDKASAKWNRNTATNDLENVNFWALHGQRVALVGPVGSGKSTLLNLILKELPLETGALNVKGRISYASQEPWLFAGSIKQNIIFDQSLILERYERVIKACALDKDFIQLPYGDKTLVGERGVALSGGQKARISLARAIYKKADIYLLDDPFSAVDPHVGKQMFEGCVLKFLKNKCSIIATHQLQYLQYVDHIYFVENGKIPLNCTYQELRASEKYFLKHLQQKSETTNMQEVTTVPLITKLPFEPAQEKEQRSSGSIARNIYYSYLKASGWGWMPICLLLIFIIVQLSHSGADYFLTLWVNFEQENAAQNLTVGPLNLDSDSCIYTYSGIVAIMILTTLLGSFGFYISCMRASVNLHNNMLANIIYAPMKFFNSNSSGRIINRFSKDMGTIDEILPSVALDCLDVGLSILAATIMISFVTPWMALASAVIFIVFYLIRMVYLQTSCNLKRLEGITRSPVFEHSNSTLRGLTSIRAFKSQAIFQQKFDELQDVNSSVWYLYTSCSKAFSFWLDCICVIYIALVTFSCIISKSADFGGNVGLAITKAMSLSGRFQWGMRQWSDLENQMTSVERVLEYSRIEKEEERTDTIPPSTWPEKGSISFESVSLRYSETEPYILNNITFDVRATEKIGIVGRTASGKSSLINAFFQLVNIEGKILIDQIDITKVPLDVLRSKICIIPQEPMLFSGTIRSNLDQFKEHSDDVLWDALSEVELKKVIAEYSLGLDTEISQGASNFSIGQRQLLCLARAIVKKTKIIILDEATANVDHQTDSLIQNTIRNKFYDCTVLTIAHRLNTVMDSDKILVLESGSILEFDHPSVLLQDESSTFYSMAQQTGIVMGDVLLNLAKESYTENSAREV</sequence>
<dbReference type="FunFam" id="3.40.50.300:FF:000973">
    <property type="entry name" value="Multidrug resistance-associated protein 4"/>
    <property type="match status" value="1"/>
</dbReference>
<dbReference type="InterPro" id="IPR011527">
    <property type="entry name" value="ABC1_TM_dom"/>
</dbReference>
<dbReference type="CDD" id="cd03250">
    <property type="entry name" value="ABCC_MRP_domain1"/>
    <property type="match status" value="1"/>
</dbReference>
<dbReference type="Proteomes" id="UP000327044">
    <property type="component" value="Unassembled WGS sequence"/>
</dbReference>
<reference evidence="13" key="3">
    <citation type="submission" date="2019-08" db="EMBL/GenBank/DDBJ databases">
        <authorList>
            <consortium name="Photinus pyralis genome working group"/>
            <person name="Fallon T.R."/>
            <person name="Sander Lower S.E."/>
            <person name="Weng J.-K."/>
        </authorList>
    </citation>
    <scope>NUCLEOTIDE SEQUENCE</scope>
    <source>
        <strain evidence="13">1611_PpyrPB1</strain>
        <tissue evidence="13">Whole body</tissue>
    </source>
</reference>
<evidence type="ECO:0000256" key="3">
    <source>
        <dbReference type="ARBA" id="ARBA00022692"/>
    </source>
</evidence>
<evidence type="ECO:0000259" key="10">
    <source>
        <dbReference type="PROSITE" id="PS50893"/>
    </source>
</evidence>
<dbReference type="SUPFAM" id="SSF90123">
    <property type="entry name" value="ABC transporter transmembrane region"/>
    <property type="match status" value="2"/>
</dbReference>
<feature type="domain" description="ABC transmembrane type-1" evidence="11">
    <location>
        <begin position="703"/>
        <end position="989"/>
    </location>
</feature>
<dbReference type="PROSITE" id="PS50893">
    <property type="entry name" value="ABC_TRANSPORTER_2"/>
    <property type="match status" value="2"/>
</dbReference>
<dbReference type="Gene3D" id="1.20.1560.10">
    <property type="entry name" value="ABC transporter type 1, transmembrane domain"/>
    <property type="match status" value="2"/>
</dbReference>
<evidence type="ECO:0000256" key="8">
    <source>
        <dbReference type="ARBA" id="ARBA00023136"/>
    </source>
</evidence>
<feature type="transmembrane region" description="Helical" evidence="9">
    <location>
        <begin position="819"/>
        <end position="841"/>
    </location>
</feature>
<dbReference type="PANTHER" id="PTHR24223">
    <property type="entry name" value="ATP-BINDING CASSETTE SUB-FAMILY C"/>
    <property type="match status" value="1"/>
</dbReference>
<evidence type="ECO:0000256" key="9">
    <source>
        <dbReference type="SAM" id="Phobius"/>
    </source>
</evidence>
<reference evidence="13 14" key="2">
    <citation type="journal article" date="2018" name="Elife">
        <title>Firefly genomes illuminate parallel origins of bioluminescence in beetles.</title>
        <authorList>
            <person name="Fallon T.R."/>
            <person name="Lower S.E."/>
            <person name="Chang C.H."/>
            <person name="Bessho-Uehara M."/>
            <person name="Martin G.J."/>
            <person name="Bewick A.J."/>
            <person name="Behringer M."/>
            <person name="Debat H.J."/>
            <person name="Wong I."/>
            <person name="Day J.C."/>
            <person name="Suvorov A."/>
            <person name="Silva C.J."/>
            <person name="Stanger-Hall K.F."/>
            <person name="Hall D.W."/>
            <person name="Schmitz R.J."/>
            <person name="Nelson D.R."/>
            <person name="Lewis S.M."/>
            <person name="Shigenobu S."/>
            <person name="Bybee S.M."/>
            <person name="Larracuente A.M."/>
            <person name="Oba Y."/>
            <person name="Weng J.K."/>
        </authorList>
    </citation>
    <scope>NUCLEOTIDE SEQUENCE [LARGE SCALE GENOMIC DNA]</scope>
    <source>
        <strain evidence="13">1611_PpyrPB1</strain>
        <tissue evidence="13">Whole body</tissue>
    </source>
</reference>
<dbReference type="InterPro" id="IPR050173">
    <property type="entry name" value="ABC_transporter_C-like"/>
</dbReference>
<feature type="transmembrane region" description="Helical" evidence="9">
    <location>
        <begin position="749"/>
        <end position="772"/>
    </location>
</feature>
<dbReference type="InterPro" id="IPR003439">
    <property type="entry name" value="ABC_transporter-like_ATP-bd"/>
</dbReference>
<keyword evidence="8 9" id="KW-0472">Membrane</keyword>
<keyword evidence="3 9" id="KW-0812">Transmembrane</keyword>
<evidence type="ECO:0000256" key="7">
    <source>
        <dbReference type="ARBA" id="ARBA00022989"/>
    </source>
</evidence>
<dbReference type="EMBL" id="VVIM01000006">
    <property type="protein sequence ID" value="KAB0797442.1"/>
    <property type="molecule type" value="Genomic_DNA"/>
</dbReference>
<dbReference type="InterPro" id="IPR017871">
    <property type="entry name" value="ABC_transporter-like_CS"/>
</dbReference>
<protein>
    <submittedName>
        <fullName evidence="12">Uncharacterized protein</fullName>
    </submittedName>
</protein>
<dbReference type="FunFam" id="1.20.1560.10:FF:000026">
    <property type="entry name" value="Multidrug resistance-associated protein lethal(2)03659"/>
    <property type="match status" value="1"/>
</dbReference>
<gene>
    <name evidence="13" type="ORF">PPYR_08436</name>
</gene>
<comment type="subcellular location">
    <subcellularLocation>
        <location evidence="1">Membrane</location>
        <topology evidence="1">Multi-pass membrane protein</topology>
    </subcellularLocation>
</comment>
<dbReference type="PROSITE" id="PS50929">
    <property type="entry name" value="ABC_TM1F"/>
    <property type="match status" value="2"/>
</dbReference>
<dbReference type="CDD" id="cd18580">
    <property type="entry name" value="ABC_6TM_ABCC_D2"/>
    <property type="match status" value="1"/>
</dbReference>
<keyword evidence="5" id="KW-0547">Nucleotide-binding</keyword>
<feature type="transmembrane region" description="Helical" evidence="9">
    <location>
        <begin position="847"/>
        <end position="866"/>
    </location>
</feature>
<feature type="transmembrane region" description="Helical" evidence="9">
    <location>
        <begin position="932"/>
        <end position="949"/>
    </location>
</feature>
<dbReference type="InterPro" id="IPR027417">
    <property type="entry name" value="P-loop_NTPase"/>
</dbReference>
<dbReference type="InterPro" id="IPR036640">
    <property type="entry name" value="ABC1_TM_sf"/>
</dbReference>
<dbReference type="InterPro" id="IPR044726">
    <property type="entry name" value="ABCC_6TM_D2"/>
</dbReference>
<evidence type="ECO:0000256" key="5">
    <source>
        <dbReference type="ARBA" id="ARBA00022741"/>
    </source>
</evidence>
<keyword evidence="4" id="KW-0677">Repeat</keyword>
<evidence type="ECO:0000256" key="2">
    <source>
        <dbReference type="ARBA" id="ARBA00022448"/>
    </source>
</evidence>
<name>A0A1Y1N3D2_PHOPY</name>
<dbReference type="OrthoDB" id="6500128at2759"/>
<dbReference type="GO" id="GO:0140359">
    <property type="term" value="F:ABC-type transporter activity"/>
    <property type="evidence" value="ECO:0007669"/>
    <property type="project" value="InterPro"/>
</dbReference>
<dbReference type="PROSITE" id="PS00211">
    <property type="entry name" value="ABC_TRANSPORTER_1"/>
    <property type="match status" value="1"/>
</dbReference>
<dbReference type="GO" id="GO:0016887">
    <property type="term" value="F:ATP hydrolysis activity"/>
    <property type="evidence" value="ECO:0007669"/>
    <property type="project" value="InterPro"/>
</dbReference>